<dbReference type="PANTHER" id="PTHR13789">
    <property type="entry name" value="MONOOXYGENASE"/>
    <property type="match status" value="1"/>
</dbReference>
<evidence type="ECO:0000256" key="2">
    <source>
        <dbReference type="ARBA" id="ARBA00023033"/>
    </source>
</evidence>
<dbReference type="EMBL" id="CP006850">
    <property type="protein sequence ID" value="AHH17476.1"/>
    <property type="molecule type" value="Genomic_DNA"/>
</dbReference>
<evidence type="ECO:0000313" key="4">
    <source>
        <dbReference type="EMBL" id="AHH17476.1"/>
    </source>
</evidence>
<gene>
    <name evidence="4" type="ORF">NONO_c26840</name>
</gene>
<dbReference type="Gene3D" id="3.50.50.60">
    <property type="entry name" value="FAD/NAD(P)-binding domain"/>
    <property type="match status" value="2"/>
</dbReference>
<dbReference type="SUPFAM" id="SSF51905">
    <property type="entry name" value="FAD/NAD(P)-binding domain"/>
    <property type="match status" value="1"/>
</dbReference>
<dbReference type="InterPro" id="IPR050493">
    <property type="entry name" value="FAD-dep_Monooxygenase_BioMet"/>
</dbReference>
<organism evidence="4 5">
    <name type="scientific">Nocardia nova SH22a</name>
    <dbReference type="NCBI Taxonomy" id="1415166"/>
    <lineage>
        <taxon>Bacteria</taxon>
        <taxon>Bacillati</taxon>
        <taxon>Actinomycetota</taxon>
        <taxon>Actinomycetes</taxon>
        <taxon>Mycobacteriales</taxon>
        <taxon>Nocardiaceae</taxon>
        <taxon>Nocardia</taxon>
    </lineage>
</organism>
<evidence type="ECO:0000259" key="3">
    <source>
        <dbReference type="Pfam" id="PF01494"/>
    </source>
</evidence>
<dbReference type="Pfam" id="PF01494">
    <property type="entry name" value="FAD_binding_3"/>
    <property type="match status" value="1"/>
</dbReference>
<dbReference type="PANTHER" id="PTHR13789:SF309">
    <property type="entry name" value="PUTATIVE (AFU_ORTHOLOGUE AFUA_6G14510)-RELATED"/>
    <property type="match status" value="1"/>
</dbReference>
<dbReference type="eggNOG" id="COG0654">
    <property type="taxonomic scope" value="Bacteria"/>
</dbReference>
<evidence type="ECO:0000313" key="5">
    <source>
        <dbReference type="Proteomes" id="UP000019150"/>
    </source>
</evidence>
<proteinExistence type="predicted"/>
<dbReference type="SUPFAM" id="SSF54373">
    <property type="entry name" value="FAD-linked reductases, C-terminal domain"/>
    <property type="match status" value="1"/>
</dbReference>
<keyword evidence="1" id="KW-0560">Oxidoreductase</keyword>
<keyword evidence="2 4" id="KW-0503">Monooxygenase</keyword>
<dbReference type="PATRIC" id="fig|1415166.3.peg.2751"/>
<dbReference type="InterPro" id="IPR002938">
    <property type="entry name" value="FAD-bd"/>
</dbReference>
<keyword evidence="5" id="KW-1185">Reference proteome</keyword>
<dbReference type="KEGG" id="nno:NONO_c26840"/>
<dbReference type="OrthoDB" id="3356051at2"/>
<dbReference type="InterPro" id="IPR036188">
    <property type="entry name" value="FAD/NAD-bd_sf"/>
</dbReference>
<accession>W5TJQ0</accession>
<sequence>MAAPVSDGVAATVIVGGSLGGLSTALALAARGRSATVLERTSGRTQRGVAILVSGASLSRALGDRARDIVGAALGPASMRQGVYPHAWWDVYSALRSAADAEPLITIIENVHISEVGQTDGYAWARADDGREWTAEVVLGADGYRSVVRRYVDAARPVATYAGYVVWLGQSDLPASFADRVGGPDFFTGADDMLAVYPLIERDESVSRYGWGWFDPNHTSLFRRIGAVDGSEVKYTPRVDAIPDDVYDAMIRRAGAQWEQPWRTGVVEAFRDRDVIATPITEYLPDRVVNGRIAVLGDAAHAQTPMTGAGFEEAVADASALAETLGGIDGDAREALEHYEFARLTGMRARVSAGRSFSRSFAAG</sequence>
<dbReference type="HOGENOM" id="CLU_784903_0_0_11"/>
<dbReference type="GO" id="GO:0071949">
    <property type="term" value="F:FAD binding"/>
    <property type="evidence" value="ECO:0007669"/>
    <property type="project" value="InterPro"/>
</dbReference>
<dbReference type="GO" id="GO:0004497">
    <property type="term" value="F:monooxygenase activity"/>
    <property type="evidence" value="ECO:0007669"/>
    <property type="project" value="UniProtKB-KW"/>
</dbReference>
<dbReference type="PRINTS" id="PR00420">
    <property type="entry name" value="RNGMNOXGNASE"/>
</dbReference>
<dbReference type="STRING" id="1415166.NONO_c26840"/>
<evidence type="ECO:0000256" key="1">
    <source>
        <dbReference type="ARBA" id="ARBA00023002"/>
    </source>
</evidence>
<protein>
    <submittedName>
        <fullName evidence="4">Monooxygenase</fullName>
    </submittedName>
</protein>
<dbReference type="RefSeq" id="WP_038552983.1">
    <property type="nucleotide sequence ID" value="NZ_CP006850.1"/>
</dbReference>
<name>W5TJQ0_9NOCA</name>
<dbReference type="AlphaFoldDB" id="W5TJQ0"/>
<dbReference type="Proteomes" id="UP000019150">
    <property type="component" value="Chromosome"/>
</dbReference>
<reference evidence="4 5" key="1">
    <citation type="journal article" date="2014" name="Appl. Environ. Microbiol.">
        <title>Insights into the Microbial Degradation of Rubber and Gutta-Percha by Analysis of the Complete Genome of Nocardia nova SH22a.</title>
        <authorList>
            <person name="Luo Q."/>
            <person name="Hiessl S."/>
            <person name="Poehlein A."/>
            <person name="Daniel R."/>
            <person name="Steinbuchel A."/>
        </authorList>
    </citation>
    <scope>NUCLEOTIDE SEQUENCE [LARGE SCALE GENOMIC DNA]</scope>
    <source>
        <strain evidence="4">SH22a</strain>
    </source>
</reference>
<feature type="domain" description="FAD-binding" evidence="3">
    <location>
        <begin position="281"/>
        <end position="343"/>
    </location>
</feature>